<accession>A0A368KCN9</accession>
<name>A0A368KCN9_9HYPH</name>
<dbReference type="OrthoDB" id="8410791at2"/>
<proteinExistence type="predicted"/>
<evidence type="ECO:0000313" key="2">
    <source>
        <dbReference type="Proteomes" id="UP000253420"/>
    </source>
</evidence>
<dbReference type="RefSeq" id="WP_147272152.1">
    <property type="nucleotide sequence ID" value="NZ_QOZG01000001.1"/>
</dbReference>
<evidence type="ECO:0000313" key="1">
    <source>
        <dbReference type="EMBL" id="RCS25850.1"/>
    </source>
</evidence>
<dbReference type="AlphaFoldDB" id="A0A368KCN9"/>
<reference evidence="1 2" key="1">
    <citation type="submission" date="2018-07" db="EMBL/GenBank/DDBJ databases">
        <title>The draft genome of Phyllobacterium salinisoli.</title>
        <authorList>
            <person name="Liu L."/>
            <person name="Li L."/>
            <person name="Zhang X."/>
            <person name="Liang L."/>
        </authorList>
    </citation>
    <scope>NUCLEOTIDE SEQUENCE [LARGE SCALE GENOMIC DNA]</scope>
    <source>
        <strain evidence="1 2">LLAN61</strain>
    </source>
</reference>
<dbReference type="EMBL" id="QOZG01000001">
    <property type="protein sequence ID" value="RCS25850.1"/>
    <property type="molecule type" value="Genomic_DNA"/>
</dbReference>
<gene>
    <name evidence="1" type="ORF">DUT91_03575</name>
</gene>
<protein>
    <submittedName>
        <fullName evidence="1">Uncharacterized protein</fullName>
    </submittedName>
</protein>
<sequence length="86" mass="9723">MKNHLVETLTACIAELLFQMEYADEQAINSDFSLKLMEFIGAELQGLDEQSISEFIAILTRIASKEGNGTRKKYLEDFAENFGLND</sequence>
<organism evidence="1 2">
    <name type="scientific">Phyllobacterium salinisoli</name>
    <dbReference type="NCBI Taxonomy" id="1899321"/>
    <lineage>
        <taxon>Bacteria</taxon>
        <taxon>Pseudomonadati</taxon>
        <taxon>Pseudomonadota</taxon>
        <taxon>Alphaproteobacteria</taxon>
        <taxon>Hyphomicrobiales</taxon>
        <taxon>Phyllobacteriaceae</taxon>
        <taxon>Phyllobacterium</taxon>
    </lineage>
</organism>
<keyword evidence="2" id="KW-1185">Reference proteome</keyword>
<comment type="caution">
    <text evidence="1">The sequence shown here is derived from an EMBL/GenBank/DDBJ whole genome shotgun (WGS) entry which is preliminary data.</text>
</comment>
<dbReference type="Proteomes" id="UP000253420">
    <property type="component" value="Unassembled WGS sequence"/>
</dbReference>